<evidence type="ECO:0000256" key="6">
    <source>
        <dbReference type="ARBA" id="ARBA00022777"/>
    </source>
</evidence>
<organism evidence="8 9">
    <name type="scientific">Caldisalinibacter kiritimatiensis</name>
    <dbReference type="NCBI Taxonomy" id="1304284"/>
    <lineage>
        <taxon>Bacteria</taxon>
        <taxon>Bacillati</taxon>
        <taxon>Bacillota</taxon>
        <taxon>Tissierellia</taxon>
        <taxon>Tissierellales</taxon>
        <taxon>Thermohalobacteraceae</taxon>
        <taxon>Caldisalinibacter</taxon>
    </lineage>
</organism>
<dbReference type="EC" id="2.7.1.69" evidence="8"/>
<dbReference type="PROSITE" id="PS00371">
    <property type="entry name" value="PTS_EIIA_TYPE_1_HIS"/>
    <property type="match status" value="1"/>
</dbReference>
<evidence type="ECO:0000256" key="2">
    <source>
        <dbReference type="ARBA" id="ARBA00022448"/>
    </source>
</evidence>
<dbReference type="InterPro" id="IPR001127">
    <property type="entry name" value="PTS_EIIA_1_perm"/>
</dbReference>
<dbReference type="GO" id="GO:0009401">
    <property type="term" value="P:phosphoenolpyruvate-dependent sugar phosphotransferase system"/>
    <property type="evidence" value="ECO:0007669"/>
    <property type="project" value="UniProtKB-KW"/>
</dbReference>
<dbReference type="RefSeq" id="WP_006309366.1">
    <property type="nucleotide sequence ID" value="NZ_ARZA01000072.1"/>
</dbReference>
<evidence type="ECO:0000313" key="8">
    <source>
        <dbReference type="EMBL" id="EOD01156.1"/>
    </source>
</evidence>
<dbReference type="GO" id="GO:0005737">
    <property type="term" value="C:cytoplasm"/>
    <property type="evidence" value="ECO:0007669"/>
    <property type="project" value="UniProtKB-SubCell"/>
</dbReference>
<keyword evidence="5" id="KW-0598">Phosphotransferase system</keyword>
<dbReference type="PANTHER" id="PTHR45008">
    <property type="entry name" value="PTS SYSTEM GLUCOSE-SPECIFIC EIIA COMPONENT"/>
    <property type="match status" value="1"/>
</dbReference>
<dbReference type="NCBIfam" id="TIGR00830">
    <property type="entry name" value="PTBA"/>
    <property type="match status" value="1"/>
</dbReference>
<gene>
    <name evidence="8" type="ORF">L21TH_0761</name>
</gene>
<dbReference type="PANTHER" id="PTHR45008:SF1">
    <property type="entry name" value="PTS SYSTEM GLUCOSE-SPECIFIC EIIA COMPONENT"/>
    <property type="match status" value="1"/>
</dbReference>
<evidence type="ECO:0000313" key="9">
    <source>
        <dbReference type="Proteomes" id="UP000013378"/>
    </source>
</evidence>
<keyword evidence="3" id="KW-0762">Sugar transport</keyword>
<dbReference type="PROSITE" id="PS51093">
    <property type="entry name" value="PTS_EIIA_TYPE_1"/>
    <property type="match status" value="1"/>
</dbReference>
<dbReference type="InterPro" id="IPR011055">
    <property type="entry name" value="Dup_hybrid_motif"/>
</dbReference>
<evidence type="ECO:0000259" key="7">
    <source>
        <dbReference type="PROSITE" id="PS51093"/>
    </source>
</evidence>
<protein>
    <submittedName>
        <fullName evidence="8">PTS system, glucose-specific component IIC / IIB / IIA</fullName>
        <ecNumber evidence="8">2.7.1.69</ecNumber>
    </submittedName>
</protein>
<accession>R1CR53</accession>
<comment type="subcellular location">
    <subcellularLocation>
        <location evidence="1">Cytoplasm</location>
    </subcellularLocation>
</comment>
<proteinExistence type="predicted"/>
<comment type="caution">
    <text evidence="8">The sequence shown here is derived from an EMBL/GenBank/DDBJ whole genome shotgun (WGS) entry which is preliminary data.</text>
</comment>
<dbReference type="OrthoDB" id="92465at2"/>
<dbReference type="InterPro" id="IPR050890">
    <property type="entry name" value="PTS_EIIA_component"/>
</dbReference>
<keyword evidence="6" id="KW-0418">Kinase</keyword>
<keyword evidence="9" id="KW-1185">Reference proteome</keyword>
<dbReference type="EMBL" id="ARZA01000072">
    <property type="protein sequence ID" value="EOD01156.1"/>
    <property type="molecule type" value="Genomic_DNA"/>
</dbReference>
<evidence type="ECO:0000256" key="5">
    <source>
        <dbReference type="ARBA" id="ARBA00022683"/>
    </source>
</evidence>
<dbReference type="STRING" id="1304284.L21TH_0761"/>
<evidence type="ECO:0000256" key="1">
    <source>
        <dbReference type="ARBA" id="ARBA00004496"/>
    </source>
</evidence>
<keyword evidence="2" id="KW-0813">Transport</keyword>
<reference evidence="8 9" key="1">
    <citation type="journal article" date="2015" name="Geomicrobiol. J.">
        <title>Caldisalinibacter kiritimatiensis gen. nov., sp. nov., a moderately thermohalophilic thiosulfate-reducing bacterium from a hypersaline microbial mat.</title>
        <authorList>
            <person name="Ben Hania W."/>
            <person name="Joseph M."/>
            <person name="Fiebig A."/>
            <person name="Bunk B."/>
            <person name="Klenk H.-P."/>
            <person name="Fardeau M.-L."/>
            <person name="Spring S."/>
        </authorList>
    </citation>
    <scope>NUCLEOTIDE SEQUENCE [LARGE SCALE GENOMIC DNA]</scope>
    <source>
        <strain evidence="8 9">L21-TH-D2</strain>
    </source>
</reference>
<name>R1CR53_9FIRM</name>
<evidence type="ECO:0000256" key="4">
    <source>
        <dbReference type="ARBA" id="ARBA00022679"/>
    </source>
</evidence>
<dbReference type="SUPFAM" id="SSF51261">
    <property type="entry name" value="Duplicated hybrid motif"/>
    <property type="match status" value="1"/>
</dbReference>
<evidence type="ECO:0000256" key="3">
    <source>
        <dbReference type="ARBA" id="ARBA00022597"/>
    </source>
</evidence>
<feature type="domain" description="PTS EIIA type-1" evidence="7">
    <location>
        <begin position="27"/>
        <end position="131"/>
    </location>
</feature>
<sequence length="155" mass="16613">MFLKFKKEEDICSPINGTVKPITEAPDPAFSQKMMGDGFCVEPEDGVVVSPVKGTVATVFPTKHAVGITTKKGLELIIHFGMETVSLNGEGFTALVEAGDKVDVGDELLKVDIEKIKDKVPSLVTPVVVSNAEGKTFDLVKEGKVNRGEVVLKVK</sequence>
<dbReference type="GO" id="GO:0016301">
    <property type="term" value="F:kinase activity"/>
    <property type="evidence" value="ECO:0007669"/>
    <property type="project" value="UniProtKB-KW"/>
</dbReference>
<dbReference type="AlphaFoldDB" id="R1CR53"/>
<dbReference type="eggNOG" id="COG2190">
    <property type="taxonomic scope" value="Bacteria"/>
</dbReference>
<dbReference type="Proteomes" id="UP000013378">
    <property type="component" value="Unassembled WGS sequence"/>
</dbReference>
<dbReference type="Pfam" id="PF00358">
    <property type="entry name" value="PTS_EIIA_1"/>
    <property type="match status" value="1"/>
</dbReference>
<keyword evidence="4 8" id="KW-0808">Transferase</keyword>
<dbReference type="FunFam" id="2.70.70.10:FF:000001">
    <property type="entry name" value="PTS system glucose-specific IIA component"/>
    <property type="match status" value="1"/>
</dbReference>
<dbReference type="Gene3D" id="2.70.70.10">
    <property type="entry name" value="Glucose Permease (Domain IIA)"/>
    <property type="match status" value="1"/>
</dbReference>